<evidence type="ECO:0000256" key="3">
    <source>
        <dbReference type="ARBA" id="ARBA00022777"/>
    </source>
</evidence>
<proteinExistence type="predicted"/>
<comment type="caution">
    <text evidence="5">The sequence shown here is derived from an EMBL/GenBank/DDBJ whole genome shotgun (WGS) entry which is preliminary data.</text>
</comment>
<gene>
    <name evidence="5" type="ORF">HMPREF9257_1539</name>
</gene>
<keyword evidence="6" id="KW-1185">Reference proteome</keyword>
<keyword evidence="4" id="KW-0067">ATP-binding</keyword>
<dbReference type="OrthoDB" id="9771859at2"/>
<protein>
    <submittedName>
        <fullName evidence="5">Uncharacterized protein</fullName>
    </submittedName>
</protein>
<dbReference type="InterPro" id="IPR000890">
    <property type="entry name" value="Aliphatic_acid_kin_short-chain"/>
</dbReference>
<dbReference type="Gene3D" id="3.30.420.40">
    <property type="match status" value="1"/>
</dbReference>
<dbReference type="eggNOG" id="COG3426">
    <property type="taxonomic scope" value="Bacteria"/>
</dbReference>
<dbReference type="GO" id="GO:0008776">
    <property type="term" value="F:acetate kinase activity"/>
    <property type="evidence" value="ECO:0007669"/>
    <property type="project" value="TreeGrafter"/>
</dbReference>
<dbReference type="EMBL" id="AENN01000015">
    <property type="protein sequence ID" value="EFR31307.1"/>
    <property type="molecule type" value="Genomic_DNA"/>
</dbReference>
<name>E4KPQ0_9LACT</name>
<reference evidence="5 6" key="1">
    <citation type="submission" date="2010-10" db="EMBL/GenBank/DDBJ databases">
        <authorList>
            <person name="Durkin A.S."/>
            <person name="Madupu R."/>
            <person name="Torralba M."/>
            <person name="Gillis M."/>
            <person name="Methe B."/>
            <person name="Sutton G."/>
            <person name="Nelson K.E."/>
        </authorList>
    </citation>
    <scope>NUCLEOTIDE SEQUENCE [LARGE SCALE GENOMIC DNA]</scope>
    <source>
        <strain evidence="5 6">ACS-139-V-Col8</strain>
    </source>
</reference>
<evidence type="ECO:0000256" key="2">
    <source>
        <dbReference type="ARBA" id="ARBA00022741"/>
    </source>
</evidence>
<evidence type="ECO:0000313" key="5">
    <source>
        <dbReference type="EMBL" id="EFR31307.1"/>
    </source>
</evidence>
<dbReference type="Proteomes" id="UP000005990">
    <property type="component" value="Unassembled WGS sequence"/>
</dbReference>
<dbReference type="GO" id="GO:0005524">
    <property type="term" value="F:ATP binding"/>
    <property type="evidence" value="ECO:0007669"/>
    <property type="project" value="UniProtKB-KW"/>
</dbReference>
<evidence type="ECO:0000313" key="6">
    <source>
        <dbReference type="Proteomes" id="UP000005990"/>
    </source>
</evidence>
<evidence type="ECO:0000256" key="4">
    <source>
        <dbReference type="ARBA" id="ARBA00022840"/>
    </source>
</evidence>
<organism evidence="5 6">
    <name type="scientific">Eremococcus coleocola ACS-139-V-Col8</name>
    <dbReference type="NCBI Taxonomy" id="908337"/>
    <lineage>
        <taxon>Bacteria</taxon>
        <taxon>Bacillati</taxon>
        <taxon>Bacillota</taxon>
        <taxon>Bacilli</taxon>
        <taxon>Lactobacillales</taxon>
        <taxon>Aerococcaceae</taxon>
        <taxon>Eremococcus</taxon>
    </lineage>
</organism>
<evidence type="ECO:0000256" key="1">
    <source>
        <dbReference type="ARBA" id="ARBA00022679"/>
    </source>
</evidence>
<dbReference type="Pfam" id="PF00871">
    <property type="entry name" value="Acetate_kinase"/>
    <property type="match status" value="1"/>
</dbReference>
<sequence>MSEQAAQGDSAAQLAWQAMVYQINKYIGQMVVALHGEVQAILLSGGMVFNSDLVA</sequence>
<dbReference type="GO" id="GO:0006083">
    <property type="term" value="P:acetate metabolic process"/>
    <property type="evidence" value="ECO:0007669"/>
    <property type="project" value="TreeGrafter"/>
</dbReference>
<keyword evidence="2" id="KW-0547">Nucleotide-binding</keyword>
<dbReference type="AlphaFoldDB" id="E4KPQ0"/>
<dbReference type="InterPro" id="IPR043129">
    <property type="entry name" value="ATPase_NBD"/>
</dbReference>
<accession>E4KPQ0</accession>
<dbReference type="PANTHER" id="PTHR21060:SF15">
    <property type="entry name" value="ACETATE KINASE-RELATED"/>
    <property type="match status" value="1"/>
</dbReference>
<dbReference type="STRING" id="908337.HMPREF9257_1539"/>
<dbReference type="PANTHER" id="PTHR21060">
    <property type="entry name" value="ACETATE KINASE"/>
    <property type="match status" value="1"/>
</dbReference>
<keyword evidence="1" id="KW-0808">Transferase</keyword>
<dbReference type="RefSeq" id="WP_006418510.1">
    <property type="nucleotide sequence ID" value="NZ_AENN01000015.1"/>
</dbReference>
<dbReference type="SUPFAM" id="SSF53067">
    <property type="entry name" value="Actin-like ATPase domain"/>
    <property type="match status" value="1"/>
</dbReference>
<keyword evidence="3" id="KW-0418">Kinase</keyword>